<reference evidence="6 7" key="1">
    <citation type="submission" date="2021-03" db="EMBL/GenBank/DDBJ databases">
        <title>Enterococcal diversity collection.</title>
        <authorList>
            <person name="Gilmore M.S."/>
            <person name="Schwartzman J."/>
            <person name="Van Tyne D."/>
            <person name="Martin M."/>
            <person name="Earl A.M."/>
            <person name="Manson A.L."/>
            <person name="Straub T."/>
            <person name="Salamzade R."/>
            <person name="Saavedra J."/>
            <person name="Lebreton F."/>
            <person name="Prichula J."/>
            <person name="Schaufler K."/>
            <person name="Gaca A."/>
            <person name="Sgardioli B."/>
            <person name="Wagenaar J."/>
            <person name="Strong T."/>
        </authorList>
    </citation>
    <scope>NUCLEOTIDE SEQUENCE [LARGE SCALE GENOMIC DNA]</scope>
    <source>
        <strain evidence="6 7">MJM16</strain>
    </source>
</reference>
<evidence type="ECO:0000313" key="6">
    <source>
        <dbReference type="EMBL" id="MBO0452685.1"/>
    </source>
</evidence>
<keyword evidence="4" id="KW-0233">DNA recombination</keyword>
<dbReference type="InterPro" id="IPR004107">
    <property type="entry name" value="Integrase_SAM-like_N"/>
</dbReference>
<name>A0ABS3HIH1_9ENTE</name>
<keyword evidence="2" id="KW-0229">DNA integration</keyword>
<dbReference type="InterPro" id="IPR010998">
    <property type="entry name" value="Integrase_recombinase_N"/>
</dbReference>
<organism evidence="6 7">
    <name type="scientific">Candidatus Enterococcus murrayae</name>
    <dbReference type="NCBI Taxonomy" id="2815321"/>
    <lineage>
        <taxon>Bacteria</taxon>
        <taxon>Bacillati</taxon>
        <taxon>Bacillota</taxon>
        <taxon>Bacilli</taxon>
        <taxon>Lactobacillales</taxon>
        <taxon>Enterococcaceae</taxon>
        <taxon>Enterococcus</taxon>
    </lineage>
</organism>
<gene>
    <name evidence="6" type="ORF">JZO85_10410</name>
</gene>
<dbReference type="Pfam" id="PF00589">
    <property type="entry name" value="Phage_integrase"/>
    <property type="match status" value="1"/>
</dbReference>
<dbReference type="CDD" id="cd01189">
    <property type="entry name" value="INT_ICEBs1_C_like"/>
    <property type="match status" value="1"/>
</dbReference>
<dbReference type="PANTHER" id="PTHR30349">
    <property type="entry name" value="PHAGE INTEGRASE-RELATED"/>
    <property type="match status" value="1"/>
</dbReference>
<dbReference type="InterPro" id="IPR050090">
    <property type="entry name" value="Tyrosine_recombinase_XerCD"/>
</dbReference>
<dbReference type="Gene3D" id="1.10.150.130">
    <property type="match status" value="1"/>
</dbReference>
<evidence type="ECO:0000259" key="5">
    <source>
        <dbReference type="PROSITE" id="PS51898"/>
    </source>
</evidence>
<dbReference type="PANTHER" id="PTHR30349:SF64">
    <property type="entry name" value="PROPHAGE INTEGRASE INTD-RELATED"/>
    <property type="match status" value="1"/>
</dbReference>
<comment type="similarity">
    <text evidence="1">Belongs to the 'phage' integrase family.</text>
</comment>
<dbReference type="SUPFAM" id="SSF56349">
    <property type="entry name" value="DNA breaking-rejoining enzymes"/>
    <property type="match status" value="1"/>
</dbReference>
<dbReference type="RefSeq" id="WP_207108457.1">
    <property type="nucleotide sequence ID" value="NZ_JAFLVR010000021.1"/>
</dbReference>
<accession>A0ABS3HIH1</accession>
<sequence length="373" mass="43104">MNEQVRKGENIYYRRDGRWEGRYAIGRKSDGRLKYGYVYARSYQIVREKLYPLKQRAERMLQLYGKSLMSYDEWIVSWKKSIQTTVKASTFSDYCYKLRHYILPYVGESPLYQLTSEKIQELVNQLCDANLSPNSIQIIICLMKKTLNDAKKLGLIAENPCDIVQLPKRAVKKIHALTVNEQQTLMEAVETIGSDKGQAVTLALNTGMRIGEISALTWDKVDFNRGMIYVDQTCQRLTNEEEHQTVVHYDSVKSASSNRIIPMNQKVKRVLKRIKEKSTSNYVFSIKEKGCEPRLLTYYFHKIRKKAKLENIHFHQLRHTFATRCLDAKVGITSVSALLGHASTKMTLDVYSDSMLEERITAVYAIEGLIKQT</sequence>
<dbReference type="Pfam" id="PF14659">
    <property type="entry name" value="Phage_int_SAM_3"/>
    <property type="match status" value="1"/>
</dbReference>
<evidence type="ECO:0000256" key="1">
    <source>
        <dbReference type="ARBA" id="ARBA00008857"/>
    </source>
</evidence>
<keyword evidence="3" id="KW-0238">DNA-binding</keyword>
<feature type="domain" description="Tyr recombinase" evidence="5">
    <location>
        <begin position="172"/>
        <end position="365"/>
    </location>
</feature>
<dbReference type="EMBL" id="JAFLVR010000021">
    <property type="protein sequence ID" value="MBO0452685.1"/>
    <property type="molecule type" value="Genomic_DNA"/>
</dbReference>
<dbReference type="InterPro" id="IPR002104">
    <property type="entry name" value="Integrase_catalytic"/>
</dbReference>
<evidence type="ECO:0000256" key="4">
    <source>
        <dbReference type="ARBA" id="ARBA00023172"/>
    </source>
</evidence>
<dbReference type="InterPro" id="IPR011010">
    <property type="entry name" value="DNA_brk_join_enz"/>
</dbReference>
<evidence type="ECO:0000256" key="3">
    <source>
        <dbReference type="ARBA" id="ARBA00023125"/>
    </source>
</evidence>
<dbReference type="InterPro" id="IPR013762">
    <property type="entry name" value="Integrase-like_cat_sf"/>
</dbReference>
<evidence type="ECO:0000256" key="2">
    <source>
        <dbReference type="ARBA" id="ARBA00022908"/>
    </source>
</evidence>
<protein>
    <submittedName>
        <fullName evidence="6">Site-specific integrase</fullName>
    </submittedName>
</protein>
<keyword evidence="7" id="KW-1185">Reference proteome</keyword>
<evidence type="ECO:0000313" key="7">
    <source>
        <dbReference type="Proteomes" id="UP000664495"/>
    </source>
</evidence>
<dbReference type="Gene3D" id="1.10.443.10">
    <property type="entry name" value="Intergrase catalytic core"/>
    <property type="match status" value="1"/>
</dbReference>
<proteinExistence type="inferred from homology"/>
<dbReference type="PROSITE" id="PS51898">
    <property type="entry name" value="TYR_RECOMBINASE"/>
    <property type="match status" value="1"/>
</dbReference>
<comment type="caution">
    <text evidence="6">The sequence shown here is derived from an EMBL/GenBank/DDBJ whole genome shotgun (WGS) entry which is preliminary data.</text>
</comment>
<dbReference type="Proteomes" id="UP000664495">
    <property type="component" value="Unassembled WGS sequence"/>
</dbReference>